<dbReference type="Proteomes" id="UP000886887">
    <property type="component" value="Unassembled WGS sequence"/>
</dbReference>
<dbReference type="InterPro" id="IPR010894">
    <property type="entry name" value="SpoVAD"/>
</dbReference>
<name>A0A9D1CR47_9FIRM</name>
<reference evidence="1" key="2">
    <citation type="journal article" date="2021" name="PeerJ">
        <title>Extensive microbial diversity within the chicken gut microbiome revealed by metagenomics and culture.</title>
        <authorList>
            <person name="Gilroy R."/>
            <person name="Ravi A."/>
            <person name="Getino M."/>
            <person name="Pursley I."/>
            <person name="Horton D.L."/>
            <person name="Alikhan N.F."/>
            <person name="Baker D."/>
            <person name="Gharbi K."/>
            <person name="Hall N."/>
            <person name="Watson M."/>
            <person name="Adriaenssens E.M."/>
            <person name="Foster-Nyarko E."/>
            <person name="Jarju S."/>
            <person name="Secka A."/>
            <person name="Antonio M."/>
            <person name="Oren A."/>
            <person name="Chaudhuri R.R."/>
            <person name="La Ragione R."/>
            <person name="Hildebrand F."/>
            <person name="Pallen M.J."/>
        </authorList>
    </citation>
    <scope>NUCLEOTIDE SEQUENCE</scope>
    <source>
        <strain evidence="1">ChiSxjej2B14-6234</strain>
    </source>
</reference>
<evidence type="ECO:0000313" key="2">
    <source>
        <dbReference type="Proteomes" id="UP000886887"/>
    </source>
</evidence>
<dbReference type="NCBIfam" id="NF006160">
    <property type="entry name" value="PRK08304.1"/>
    <property type="match status" value="1"/>
</dbReference>
<dbReference type="PIRSF" id="PIRSF011570">
    <property type="entry name" value="SpoVAD"/>
    <property type="match status" value="1"/>
</dbReference>
<protein>
    <submittedName>
        <fullName evidence="1">Stage V sporulation protein AD</fullName>
    </submittedName>
</protein>
<dbReference type="InterPro" id="IPR016039">
    <property type="entry name" value="Thiolase-like"/>
</dbReference>
<dbReference type="Gene3D" id="3.40.47.40">
    <property type="entry name" value="Stage V sporulation protein AD"/>
    <property type="match status" value="1"/>
</dbReference>
<organism evidence="1 2">
    <name type="scientific">Candidatus Onthenecus intestinigallinarum</name>
    <dbReference type="NCBI Taxonomy" id="2840875"/>
    <lineage>
        <taxon>Bacteria</taxon>
        <taxon>Bacillati</taxon>
        <taxon>Bacillota</taxon>
        <taxon>Clostridia</taxon>
        <taxon>Eubacteriales</taxon>
        <taxon>Candidatus Onthenecus</taxon>
    </lineage>
</organism>
<accession>A0A9D1CR47</accession>
<reference evidence="1" key="1">
    <citation type="submission" date="2020-10" db="EMBL/GenBank/DDBJ databases">
        <authorList>
            <person name="Gilroy R."/>
        </authorList>
    </citation>
    <scope>NUCLEOTIDE SEQUENCE</scope>
    <source>
        <strain evidence="1">ChiSxjej2B14-6234</strain>
    </source>
</reference>
<dbReference type="GO" id="GO:0016746">
    <property type="term" value="F:acyltransferase activity"/>
    <property type="evidence" value="ECO:0007669"/>
    <property type="project" value="InterPro"/>
</dbReference>
<dbReference type="SUPFAM" id="SSF53901">
    <property type="entry name" value="Thiolase-like"/>
    <property type="match status" value="1"/>
</dbReference>
<dbReference type="EMBL" id="DVFJ01000031">
    <property type="protein sequence ID" value="HIQ72275.1"/>
    <property type="molecule type" value="Genomic_DNA"/>
</dbReference>
<proteinExistence type="predicted"/>
<sequence>MADKRMGAQTVALPSGPRLAAWSAIVGPKEGEGPLGACFDRVEADDMCGQESFEKAERSLFASCARLTLDKAGVRPQDVHALLGGDLLNQIISAGFAARQLGIPFYGLYGACSTMAESLALGGMLVDGGHCARVLCATSSHFSTAERQYRTPLELGTQRTPTAQWTVTGSGSALVCEAREARDARVRITHVTTGKVIDLGVKDANNMGAAMAPAAADTLLAHLRDTGRDYAAYDLIVTGDLGSLGRELMLELLRREGRALPPERSVDCGMLIYDASQDAHAGGSGCGCSASVLCGKLLGELARGELRRILFMATGALLSPTTTMQGETIPSIAHAVVLEHVGKEE</sequence>
<dbReference type="AlphaFoldDB" id="A0A9D1CR47"/>
<evidence type="ECO:0000313" key="1">
    <source>
        <dbReference type="EMBL" id="HIQ72275.1"/>
    </source>
</evidence>
<comment type="caution">
    <text evidence="1">The sequence shown here is derived from an EMBL/GenBank/DDBJ whole genome shotgun (WGS) entry which is preliminary data.</text>
</comment>
<dbReference type="InterPro" id="IPR038369">
    <property type="entry name" value="SpoVAD_sf"/>
</dbReference>
<dbReference type="NCBIfam" id="TIGR02845">
    <property type="entry name" value="spore_V_AD"/>
    <property type="match status" value="1"/>
</dbReference>
<gene>
    <name evidence="1" type="primary">spoVAD</name>
    <name evidence="1" type="ORF">IAB73_08735</name>
</gene>
<dbReference type="Pfam" id="PF07451">
    <property type="entry name" value="SpoVAD"/>
    <property type="match status" value="1"/>
</dbReference>